<dbReference type="EMBL" id="OC919193">
    <property type="protein sequence ID" value="CAD7650866.1"/>
    <property type="molecule type" value="Genomic_DNA"/>
</dbReference>
<dbReference type="SUPFAM" id="SSF51445">
    <property type="entry name" value="(Trans)glycosidases"/>
    <property type="match status" value="2"/>
</dbReference>
<evidence type="ECO:0000313" key="17">
    <source>
        <dbReference type="Proteomes" id="UP000728032"/>
    </source>
</evidence>
<dbReference type="GO" id="GO:0005774">
    <property type="term" value="C:vacuolar membrane"/>
    <property type="evidence" value="ECO:0007669"/>
    <property type="project" value="UniProtKB-ARBA"/>
</dbReference>
<dbReference type="InterPro" id="IPR033453">
    <property type="entry name" value="Glyco_hydro_30_TIM-barrel"/>
</dbReference>
<dbReference type="GO" id="GO:0010605">
    <property type="term" value="P:negative regulation of macromolecule metabolic process"/>
    <property type="evidence" value="ECO:0007669"/>
    <property type="project" value="UniProtKB-ARBA"/>
</dbReference>
<evidence type="ECO:0000256" key="4">
    <source>
        <dbReference type="ARBA" id="ARBA00005382"/>
    </source>
</evidence>
<proteinExistence type="inferred from homology"/>
<evidence type="ECO:0000256" key="5">
    <source>
        <dbReference type="ARBA" id="ARBA00012658"/>
    </source>
</evidence>
<dbReference type="PANTHER" id="PTHR11069:SF23">
    <property type="entry name" value="LYSOSOMAL ACID GLUCOSYLCERAMIDASE"/>
    <property type="match status" value="1"/>
</dbReference>
<comment type="catalytic activity">
    <reaction evidence="10">
        <text>a beta-D-glucosylceramide + H2O = an N-acyl-sphingoid base + D-glucose</text>
        <dbReference type="Rhea" id="RHEA:81447"/>
        <dbReference type="ChEBI" id="CHEBI:4167"/>
        <dbReference type="ChEBI" id="CHEBI:15377"/>
        <dbReference type="ChEBI" id="CHEBI:83264"/>
        <dbReference type="ChEBI" id="CHEBI:83273"/>
    </reaction>
    <physiologicalReaction direction="left-to-right" evidence="10">
        <dbReference type="Rhea" id="RHEA:81448"/>
    </physiologicalReaction>
</comment>
<dbReference type="Proteomes" id="UP000728032">
    <property type="component" value="Unassembled WGS sequence"/>
</dbReference>
<dbReference type="PRINTS" id="PR00843">
    <property type="entry name" value="GLHYDRLASE30"/>
</dbReference>
<dbReference type="InterPro" id="IPR001139">
    <property type="entry name" value="Glyco_hydro_30"/>
</dbReference>
<reference evidence="16" key="1">
    <citation type="submission" date="2020-11" db="EMBL/GenBank/DDBJ databases">
        <authorList>
            <person name="Tran Van P."/>
        </authorList>
    </citation>
    <scope>NUCLEOTIDE SEQUENCE</scope>
</reference>
<evidence type="ECO:0000256" key="13">
    <source>
        <dbReference type="SAM" id="SignalP"/>
    </source>
</evidence>
<dbReference type="GO" id="GO:0032006">
    <property type="term" value="P:regulation of TOR signaling"/>
    <property type="evidence" value="ECO:0007669"/>
    <property type="project" value="UniProtKB-ARBA"/>
</dbReference>
<name>A0A7R9LZP0_9ACAR</name>
<dbReference type="GO" id="GO:0051246">
    <property type="term" value="P:regulation of protein metabolic process"/>
    <property type="evidence" value="ECO:0007669"/>
    <property type="project" value="UniProtKB-ARBA"/>
</dbReference>
<dbReference type="Pfam" id="PF02055">
    <property type="entry name" value="Glyco_hydro_30"/>
    <property type="match status" value="2"/>
</dbReference>
<dbReference type="OrthoDB" id="2160638at2759"/>
<evidence type="ECO:0000256" key="11">
    <source>
        <dbReference type="ARBA" id="ARBA00051345"/>
    </source>
</evidence>
<comment type="similarity">
    <text evidence="4 12">Belongs to the glycosyl hydrolase 30 family.</text>
</comment>
<keyword evidence="7 12" id="KW-0378">Hydrolase</keyword>
<protein>
    <recommendedName>
        <fullName evidence="5 12">Glucosylceramidase</fullName>
        <ecNumber evidence="5 12">3.2.1.45</ecNumber>
    </recommendedName>
</protein>
<keyword evidence="17" id="KW-1185">Reference proteome</keyword>
<evidence type="ECO:0000256" key="10">
    <source>
        <dbReference type="ARBA" id="ARBA00050474"/>
    </source>
</evidence>
<dbReference type="GO" id="GO:0008202">
    <property type="term" value="P:steroid metabolic process"/>
    <property type="evidence" value="ECO:0007669"/>
    <property type="project" value="UniProtKB-ARBA"/>
</dbReference>
<keyword evidence="9 12" id="KW-0443">Lipid metabolism</keyword>
<feature type="domain" description="Glycosyl hydrolase family 30 beta sandwich" evidence="15">
    <location>
        <begin position="941"/>
        <end position="997"/>
    </location>
</feature>
<dbReference type="GO" id="GO:0005764">
    <property type="term" value="C:lysosome"/>
    <property type="evidence" value="ECO:0007669"/>
    <property type="project" value="UniProtKB-ARBA"/>
</dbReference>
<dbReference type="GO" id="GO:0007040">
    <property type="term" value="P:lysosome organization"/>
    <property type="evidence" value="ECO:0007669"/>
    <property type="project" value="UniProtKB-ARBA"/>
</dbReference>
<comment type="catalytic activity">
    <reaction evidence="1">
        <text>a beta-D-glucosyl-(1&lt;-&gt;1')-N-acylsphing-4-enine + H2O = an N-acylsphing-4-enine + D-glucose</text>
        <dbReference type="Rhea" id="RHEA:13269"/>
        <dbReference type="ChEBI" id="CHEBI:4167"/>
        <dbReference type="ChEBI" id="CHEBI:15377"/>
        <dbReference type="ChEBI" id="CHEBI:22801"/>
        <dbReference type="ChEBI" id="CHEBI:52639"/>
        <dbReference type="EC" id="3.2.1.45"/>
    </reaction>
    <physiologicalReaction direction="left-to-right" evidence="1">
        <dbReference type="Rhea" id="RHEA:13270"/>
    </physiologicalReaction>
</comment>
<comment type="catalytic activity">
    <reaction evidence="11">
        <text>an N-acyl-1-beta-D-glucosyl-15-methylhexadecasphing-4-enine + H2O = an N-acyl-15-methylhexadecasphing-4-enine + D-glucose</text>
        <dbReference type="Rhea" id="RHEA:34755"/>
        <dbReference type="ChEBI" id="CHEBI:4167"/>
        <dbReference type="ChEBI" id="CHEBI:15377"/>
        <dbReference type="ChEBI" id="CHEBI:70815"/>
        <dbReference type="ChEBI" id="CHEBI:70846"/>
    </reaction>
    <physiologicalReaction direction="left-to-right" evidence="11">
        <dbReference type="Rhea" id="RHEA:34756"/>
    </physiologicalReaction>
</comment>
<evidence type="ECO:0000256" key="12">
    <source>
        <dbReference type="RuleBase" id="RU361188"/>
    </source>
</evidence>
<evidence type="ECO:0000259" key="15">
    <source>
        <dbReference type="Pfam" id="PF17189"/>
    </source>
</evidence>
<evidence type="ECO:0000256" key="6">
    <source>
        <dbReference type="ARBA" id="ARBA00022729"/>
    </source>
</evidence>
<feature type="domain" description="Glycosyl hydrolase family 30 TIM-barrel" evidence="14">
    <location>
        <begin position="599"/>
        <end position="938"/>
    </location>
</feature>
<feature type="domain" description="Glycosyl hydrolase family 30 TIM-barrel" evidence="14">
    <location>
        <begin position="107"/>
        <end position="440"/>
    </location>
</feature>
<dbReference type="GO" id="GO:0006066">
    <property type="term" value="P:alcohol metabolic process"/>
    <property type="evidence" value="ECO:0007669"/>
    <property type="project" value="UniProtKB-ARBA"/>
</dbReference>
<organism evidence="16">
    <name type="scientific">Oppiella nova</name>
    <dbReference type="NCBI Taxonomy" id="334625"/>
    <lineage>
        <taxon>Eukaryota</taxon>
        <taxon>Metazoa</taxon>
        <taxon>Ecdysozoa</taxon>
        <taxon>Arthropoda</taxon>
        <taxon>Chelicerata</taxon>
        <taxon>Arachnida</taxon>
        <taxon>Acari</taxon>
        <taxon>Acariformes</taxon>
        <taxon>Sarcoptiformes</taxon>
        <taxon>Oribatida</taxon>
        <taxon>Brachypylina</taxon>
        <taxon>Oppioidea</taxon>
        <taxon>Oppiidae</taxon>
        <taxon>Oppiella</taxon>
    </lineage>
</organism>
<dbReference type="GO" id="GO:0005102">
    <property type="term" value="F:signaling receptor binding"/>
    <property type="evidence" value="ECO:0007669"/>
    <property type="project" value="UniProtKB-ARBA"/>
</dbReference>
<comment type="pathway">
    <text evidence="2">Lipid metabolism; sphingolipid metabolism.</text>
</comment>
<gene>
    <name evidence="16" type="ORF">ONB1V03_LOCUS8029</name>
</gene>
<keyword evidence="12" id="KW-0326">Glycosidase</keyword>
<sequence>MNEYLVYITVALVAITGSLGAITPDCKNYKQSGHDSFACVCTEGQPCDKIEGPIKTAAGVVTNWESSRDGARLRKQALHFGQQVGSEAAAAQLSIKVDRDVKHQEIFGFGGAFTDSTGININKMGDKLGAQILNDYFSKDGIEYNVGRIPIGGSDFSPRAYSLDDQTEDRQLQKWNLTNEDLDYKIPTILKAKALATHEIRLFGSPWSAPKWMKTNNELIHGGSLKGAVGSEYWQIWANYFVHYLNSYKAHNITHWGITIQNEPRANQPFNSMLYTPEQMRDFLAKTLGPVLESSGWGPDKLKVMVLDHNLDLVEEWVRVIFADKTAAKYAAGTAIHWYSNSPHTNLDGPHNSHPDKFILATEACMGPKVRLGLWQLAERYAYDILGVIGWTDWNMVLDTQGGPTWVGNWVDAPVIVNPEAHEYYRQPSFYAMAHFSKFLPPGSVRVDSPVVTQHNTKATVGAFRTPHDSTVVIVVNNDETDIDFTVEDMFVMNKCLVYITVAFLAITGSLGAITPDCKNYKQSGYDSFVCVCTEGQPCDKIEGPVKTAAGVVTKWESSRDGARLRKQALHFGQQLNSEAAAAQLHIKVDRDVKYQEIFGFGGAFTDSTGININKMGDKLGAQILDDYFSKDGIEYNVGRIPIGGCDFSTRAYSLDDQTEDRQLQKWNLTNEDLDYKIPTILKAKALATHEIRLFGSPWSAPKWMKTNNDLAHGGSIKGPVGSEYWQIWANYFIHYLNAYKAHNITHWGITIQNEPRANQPFNSMLYTPEQMRDFLANTLGPVLESNGWGTDRLKVMVWDHNLDEVQEWVRVIFADKTAAKYAAGTAIHWYTHSPHTNLDEPHKLHPDKFILSTEACMGPGVRLGAWELAQAYGYDILGTLNHHTVGWTDWNMVLDTSGGPSWIPGNRFDSPIIANLDAHEYYRQPSFYAMAHFAKFLRPGAVRVDSPIVIRNNTEATVGAFRTPQNSTVVIVVNNDETDIDFTVEDRLATGADYEVIDAIIGHPFQTTQELMQFRALYPEYSKVYVTHYTGAVKRLNQALKQKAGAVCLVVSMGGKRHSVDAVDVHSRVFVIEGEARHRNCFYLDPTAEVRDPNPLLMKIKSKVAKNTTLLCGNAYLRAGRQSIRWCLDFISYVLSDKDWHNLYDWRPLRAKN</sequence>
<dbReference type="PANTHER" id="PTHR11069">
    <property type="entry name" value="GLUCOSYLCERAMIDASE"/>
    <property type="match status" value="1"/>
</dbReference>
<dbReference type="EMBL" id="CAJPVJ010004368">
    <property type="protein sequence ID" value="CAG2168541.1"/>
    <property type="molecule type" value="Genomic_DNA"/>
</dbReference>
<evidence type="ECO:0000256" key="2">
    <source>
        <dbReference type="ARBA" id="ARBA00004760"/>
    </source>
</evidence>
<feature type="chain" id="PRO_5035592435" description="Glucosylceramidase" evidence="13">
    <location>
        <begin position="21"/>
        <end position="1154"/>
    </location>
</feature>
<dbReference type="GO" id="GO:0004348">
    <property type="term" value="F:glucosylceramidase activity"/>
    <property type="evidence" value="ECO:0007669"/>
    <property type="project" value="UniProtKB-EC"/>
</dbReference>
<keyword evidence="8 12" id="KW-0746">Sphingolipid metabolism</keyword>
<dbReference type="Gene3D" id="3.20.20.80">
    <property type="entry name" value="Glycosidases"/>
    <property type="match status" value="2"/>
</dbReference>
<dbReference type="GO" id="GO:0016241">
    <property type="term" value="P:regulation of macroautophagy"/>
    <property type="evidence" value="ECO:0007669"/>
    <property type="project" value="UniProtKB-ARBA"/>
</dbReference>
<dbReference type="EC" id="3.2.1.45" evidence="5 12"/>
<dbReference type="FunFam" id="3.20.20.80:FF:000030">
    <property type="entry name" value="Lysosomal acid glucosylceramidase"/>
    <property type="match status" value="2"/>
</dbReference>
<evidence type="ECO:0000256" key="1">
    <source>
        <dbReference type="ARBA" id="ARBA00001013"/>
    </source>
</evidence>
<evidence type="ECO:0000259" key="14">
    <source>
        <dbReference type="Pfam" id="PF02055"/>
    </source>
</evidence>
<dbReference type="InterPro" id="IPR033452">
    <property type="entry name" value="GH30_C"/>
</dbReference>
<dbReference type="GO" id="GO:0042391">
    <property type="term" value="P:regulation of membrane potential"/>
    <property type="evidence" value="ECO:0007669"/>
    <property type="project" value="UniProtKB-ARBA"/>
</dbReference>
<dbReference type="AlphaFoldDB" id="A0A7R9LZP0"/>
<evidence type="ECO:0000256" key="8">
    <source>
        <dbReference type="ARBA" id="ARBA00022919"/>
    </source>
</evidence>
<feature type="domain" description="Glycosyl hydrolase family 30 beta sandwich" evidence="15">
    <location>
        <begin position="443"/>
        <end position="489"/>
    </location>
</feature>
<feature type="signal peptide" evidence="13">
    <location>
        <begin position="1"/>
        <end position="20"/>
    </location>
</feature>
<dbReference type="GO" id="GO:0006680">
    <property type="term" value="P:glucosylceramide catabolic process"/>
    <property type="evidence" value="ECO:0007669"/>
    <property type="project" value="TreeGrafter"/>
</dbReference>
<dbReference type="GO" id="GO:0006914">
    <property type="term" value="P:autophagy"/>
    <property type="evidence" value="ECO:0007669"/>
    <property type="project" value="UniProtKB-ARBA"/>
</dbReference>
<dbReference type="GO" id="GO:0016758">
    <property type="term" value="F:hexosyltransferase activity"/>
    <property type="evidence" value="ECO:0007669"/>
    <property type="project" value="UniProtKB-ARBA"/>
</dbReference>
<dbReference type="GO" id="GO:0030163">
    <property type="term" value="P:protein catabolic process"/>
    <property type="evidence" value="ECO:0007669"/>
    <property type="project" value="UniProtKB-ARBA"/>
</dbReference>
<dbReference type="Pfam" id="PF17189">
    <property type="entry name" value="Glyco_hydro_30C"/>
    <property type="match status" value="2"/>
</dbReference>
<comment type="pathway">
    <text evidence="3">Sphingolipid metabolism.</text>
</comment>
<evidence type="ECO:0000256" key="7">
    <source>
        <dbReference type="ARBA" id="ARBA00022801"/>
    </source>
</evidence>
<dbReference type="InterPro" id="IPR017853">
    <property type="entry name" value="GH"/>
</dbReference>
<accession>A0A7R9LZP0</accession>
<evidence type="ECO:0000256" key="9">
    <source>
        <dbReference type="ARBA" id="ARBA00023098"/>
    </source>
</evidence>
<evidence type="ECO:0000256" key="3">
    <source>
        <dbReference type="ARBA" id="ARBA00004991"/>
    </source>
</evidence>
<evidence type="ECO:0000313" key="16">
    <source>
        <dbReference type="EMBL" id="CAD7650866.1"/>
    </source>
</evidence>
<keyword evidence="6 13" id="KW-0732">Signal</keyword>